<reference evidence="3 4" key="2">
    <citation type="journal article" date="2011" name="J. Bacteriol.">
        <title>Genomes of three methylotrophs from a single niche uncover genetic and metabolic divergence of Methylophilaceae.</title>
        <authorList>
            <person name="Lapidus A."/>
            <person name="Clum A."/>
            <person name="Labutti K."/>
            <person name="Kaluzhnaya M.G."/>
            <person name="Lim S."/>
            <person name="Beck D.A."/>
            <person name="Glavina Del Rio T."/>
            <person name="Nolan M."/>
            <person name="Mavromatis K."/>
            <person name="Huntemann M."/>
            <person name="Lucas S."/>
            <person name="Lidstrom M.E."/>
            <person name="Ivanova N."/>
            <person name="Chistoserdova L."/>
        </authorList>
    </citation>
    <scope>NUCLEOTIDE SEQUENCE [LARGE SCALE GENOMIC DNA]</scope>
    <source>
        <strain evidence="3 4">301</strain>
    </source>
</reference>
<dbReference type="InterPro" id="IPR025060">
    <property type="entry name" value="DUF3999"/>
</dbReference>
<dbReference type="STRING" id="666681.M301_2648"/>
<keyword evidence="1" id="KW-0472">Membrane</keyword>
<dbReference type="eggNOG" id="ENOG5031WM6">
    <property type="taxonomic scope" value="Bacteria"/>
</dbReference>
<reference evidence="4" key="1">
    <citation type="submission" date="2010-05" db="EMBL/GenBank/DDBJ databases">
        <title>Complete sequence of Methylotenera sp. 301.</title>
        <authorList>
            <person name="Lucas S."/>
            <person name="Copeland A."/>
            <person name="Lapidus A."/>
            <person name="Cheng J.-F."/>
            <person name="Bruce D."/>
            <person name="Goodwin L."/>
            <person name="Pitluck S."/>
            <person name="Clum A."/>
            <person name="Land M."/>
            <person name="Hauser L."/>
            <person name="Kyrpides N."/>
            <person name="Ivanova N."/>
            <person name="Chistoservova L."/>
            <person name="Kalyuzhnaya M."/>
            <person name="Woyke T."/>
        </authorList>
    </citation>
    <scope>NUCLEOTIDE SEQUENCE [LARGE SCALE GENOMIC DNA]</scope>
    <source>
        <strain evidence="4">301</strain>
    </source>
</reference>
<dbReference type="Pfam" id="PF13163">
    <property type="entry name" value="DUF3999"/>
    <property type="match status" value="1"/>
</dbReference>
<evidence type="ECO:0000256" key="2">
    <source>
        <dbReference type="SAM" id="SignalP"/>
    </source>
</evidence>
<keyword evidence="1" id="KW-1133">Transmembrane helix</keyword>
<keyword evidence="2" id="KW-0732">Signal</keyword>
<dbReference type="RefSeq" id="WP_013149309.1">
    <property type="nucleotide sequence ID" value="NC_014207.1"/>
</dbReference>
<feature type="transmembrane region" description="Helical" evidence="1">
    <location>
        <begin position="432"/>
        <end position="453"/>
    </location>
</feature>
<dbReference type="AlphaFoldDB" id="D7DNK2"/>
<protein>
    <recommendedName>
        <fullName evidence="5">DUF3999 domain-containing protein</fullName>
    </recommendedName>
</protein>
<dbReference type="KEGG" id="meh:M301_2648"/>
<evidence type="ECO:0000313" key="3">
    <source>
        <dbReference type="EMBL" id="ADI31003.1"/>
    </source>
</evidence>
<dbReference type="Proteomes" id="UP000000383">
    <property type="component" value="Chromosome"/>
</dbReference>
<organism evidence="3 4">
    <name type="scientific">Methylotenera versatilis (strain 301)</name>
    <dbReference type="NCBI Taxonomy" id="666681"/>
    <lineage>
        <taxon>Bacteria</taxon>
        <taxon>Pseudomonadati</taxon>
        <taxon>Pseudomonadota</taxon>
        <taxon>Betaproteobacteria</taxon>
        <taxon>Nitrosomonadales</taxon>
        <taxon>Methylophilaceae</taxon>
        <taxon>Methylotenera</taxon>
    </lineage>
</organism>
<proteinExistence type="predicted"/>
<keyword evidence="4" id="KW-1185">Reference proteome</keyword>
<gene>
    <name evidence="3" type="ordered locus">M301_2648</name>
</gene>
<dbReference type="HOGENOM" id="CLU_033800_1_0_4"/>
<keyword evidence="1" id="KW-0812">Transmembrane</keyword>
<accession>D7DNK2</accession>
<evidence type="ECO:0008006" key="5">
    <source>
        <dbReference type="Google" id="ProtNLM"/>
    </source>
</evidence>
<dbReference type="EMBL" id="CP002056">
    <property type="protein sequence ID" value="ADI31003.1"/>
    <property type="molecule type" value="Genomic_DNA"/>
</dbReference>
<evidence type="ECO:0000256" key="1">
    <source>
        <dbReference type="SAM" id="Phobius"/>
    </source>
</evidence>
<evidence type="ECO:0000313" key="4">
    <source>
        <dbReference type="Proteomes" id="UP000000383"/>
    </source>
</evidence>
<sequence precursor="true">MKNTQLMIAGLLVVLMPPAMAASFKLDANGNEPFYQTNISKEVYQYTHSSSLQDLTIQNASGEQVPYALIPYEDLHPQTTTHQDSKPLIIYPIKESALDNPNELRIHLQKGAGNTSLDIVSSDGEADASKKANAIYLLDAGKKHAPLETISVDWQGVDGKLLTLEVLTSHDLQNWSHAGNAVLLKTANANNSILQNTISLDSPTEARYLQIRAIEPNGTSFKLTKTNAEYSKVQSIAPQLVLQTIQLLARSEDTKNGLVNIDFESAGHFPASYLQIKLPQNNTITNATIQVRNNTNEPWEYLTTASVYRLMQQGKTFTSPDVVLSPTVARYWRLQFNQASGGIGAENPSLSLGWLPSTVVWNARGQAPFTLHVGEKPSIVNNISIASLIPDYKIEKIQTLAKSSLTLEVSANNTSTEQAANTWTAPIDYKRWLLWGGLLLGVLLLAGMAFSLLKTDTKE</sequence>
<name>D7DNK2_METV0</name>
<dbReference type="OrthoDB" id="5405606at2"/>
<feature type="signal peptide" evidence="2">
    <location>
        <begin position="1"/>
        <end position="21"/>
    </location>
</feature>
<feature type="chain" id="PRO_5003094875" description="DUF3999 domain-containing protein" evidence="2">
    <location>
        <begin position="22"/>
        <end position="459"/>
    </location>
</feature>